<dbReference type="OrthoDB" id="9807410at2"/>
<dbReference type="InterPro" id="IPR011110">
    <property type="entry name" value="Reg_prop"/>
</dbReference>
<dbReference type="Proteomes" id="UP000291142">
    <property type="component" value="Unassembled WGS sequence"/>
</dbReference>
<reference evidence="3 4" key="1">
    <citation type="submission" date="2019-02" db="EMBL/GenBank/DDBJ databases">
        <title>Hyunsoonleella sp., isolated from marine sediment.</title>
        <authorList>
            <person name="Liu B.-T."/>
        </authorList>
    </citation>
    <scope>NUCLEOTIDE SEQUENCE [LARGE SCALE GENOMIC DNA]</scope>
    <source>
        <strain evidence="3 4">T58</strain>
    </source>
</reference>
<dbReference type="AlphaFoldDB" id="A0A4Q9FA32"/>
<name>A0A4Q9FA32_9FLAO</name>
<dbReference type="RefSeq" id="WP_130965344.1">
    <property type="nucleotide sequence ID" value="NZ_SIRT01000015.1"/>
</dbReference>
<accession>A0A4Q9FA32</accession>
<keyword evidence="1" id="KW-0732">Signal</keyword>
<evidence type="ECO:0000313" key="3">
    <source>
        <dbReference type="EMBL" id="TBN00209.1"/>
    </source>
</evidence>
<evidence type="ECO:0000313" key="4">
    <source>
        <dbReference type="Proteomes" id="UP000291142"/>
    </source>
</evidence>
<dbReference type="InterPro" id="IPR048954">
    <property type="entry name" value="PorZ_N"/>
</dbReference>
<dbReference type="Gene3D" id="2.60.40.4070">
    <property type="match status" value="1"/>
</dbReference>
<dbReference type="Gene3D" id="2.130.10.10">
    <property type="entry name" value="YVTN repeat-like/Quinoprotein amine dehydrogenase"/>
    <property type="match status" value="3"/>
</dbReference>
<proteinExistence type="predicted"/>
<evidence type="ECO:0000256" key="1">
    <source>
        <dbReference type="SAM" id="SignalP"/>
    </source>
</evidence>
<protein>
    <submittedName>
        <fullName evidence="3">ABC transporter substrate-binding protein</fullName>
    </submittedName>
</protein>
<feature type="chain" id="PRO_5021009668" evidence="1">
    <location>
        <begin position="19"/>
        <end position="779"/>
    </location>
</feature>
<sequence>MKKHFFFFFLLLPLLQFAQGFSALWEGHFSYFNIVDIAKSDTKIYAAAENAVFTYDINTEELQEISTINGLSGEAISTLHYSDAYQLLLIGYENGLMEIVLENNTNVLTVVDILDKVTIPPSNKGINHFNVLDNLVYIATDYGISVFDLERLEFGDTYFIGDQGSQLSVGQTAIFNNYIYAASRNGGIRRASLDNTNLIDFQNWEIIVNGDFLRVEALTNTLYAIRSDRVIYEIQETNIINLFQYNRPPLKMVGIEDRLVITTDNNVFIYDENFNQISQIDIDQNFNTSYTSAIIDGDVVFIGTTNFGILKTSISIQDNFQEIHPDGPLLNRPFSLEAFSNNLWVTFGEYSFFFNPYPLNSRGFSRYDGNSWLNIPYDDVLEAKCLNSIAVNPFNVNQVFVSSFFNGLLEVNEEVPTFLYDEENSGLESLFIPTNPTYVDIRVGPSQFDEEGLLWTVTSFIPKPLKSFNPSSGQWRSYDFTDIVPDQLGSNLGYRDLAIGRDGTKWVASYSFGVIGFSNEGGSDRIKNLSKDGNLPHEYVTSLAIDRRDQLWIGTIEGLRVLFNTSGFFDDDNVTASEIIISEDGVAKELLFKQLVSKIVVDGSNNKWIGTIGSGLFYFSSDGQQTIFHFTKDNSPLPSDNISELSLDESNGTLYIGTEKGLVSFKTGSSSTTEDFSESHAYPNPVRPGFDIVEEKVKIKDLPENVNIKITDIEGNLVAEAQSRTNQRYNGFNLEIDGGIAYWNGKNLANNIVASGVYLIMLSDLDSFETKVLKLMVVR</sequence>
<organism evidence="3 4">
    <name type="scientific">Hyunsoonleella flava</name>
    <dbReference type="NCBI Taxonomy" id="2527939"/>
    <lineage>
        <taxon>Bacteria</taxon>
        <taxon>Pseudomonadati</taxon>
        <taxon>Bacteroidota</taxon>
        <taxon>Flavobacteriia</taxon>
        <taxon>Flavobacteriales</taxon>
        <taxon>Flavobacteriaceae</taxon>
    </lineage>
</organism>
<dbReference type="InterPro" id="IPR015943">
    <property type="entry name" value="WD40/YVTN_repeat-like_dom_sf"/>
</dbReference>
<dbReference type="Pfam" id="PF07494">
    <property type="entry name" value="Reg_prop"/>
    <property type="match status" value="1"/>
</dbReference>
<dbReference type="SUPFAM" id="SSF75011">
    <property type="entry name" value="3-carboxy-cis,cis-mucoante lactonizing enzyme"/>
    <property type="match status" value="1"/>
</dbReference>
<keyword evidence="4" id="KW-1185">Reference proteome</keyword>
<comment type="caution">
    <text evidence="3">The sequence shown here is derived from an EMBL/GenBank/DDBJ whole genome shotgun (WGS) entry which is preliminary data.</text>
</comment>
<dbReference type="Pfam" id="PF21544">
    <property type="entry name" value="PorZ_N_b_propeller"/>
    <property type="match status" value="1"/>
</dbReference>
<feature type="domain" description="PorZ N-terminal beta-propeller" evidence="2">
    <location>
        <begin position="44"/>
        <end position="205"/>
    </location>
</feature>
<evidence type="ECO:0000259" key="2">
    <source>
        <dbReference type="Pfam" id="PF21544"/>
    </source>
</evidence>
<dbReference type="SUPFAM" id="SSF63829">
    <property type="entry name" value="Calcium-dependent phosphotriesterase"/>
    <property type="match status" value="1"/>
</dbReference>
<feature type="signal peptide" evidence="1">
    <location>
        <begin position="1"/>
        <end position="18"/>
    </location>
</feature>
<dbReference type="EMBL" id="SIRT01000015">
    <property type="protein sequence ID" value="TBN00209.1"/>
    <property type="molecule type" value="Genomic_DNA"/>
</dbReference>
<gene>
    <name evidence="3" type="ORF">EYD45_14820</name>
</gene>